<dbReference type="PANTHER" id="PTHR43280:SF28">
    <property type="entry name" value="HTH-TYPE TRANSCRIPTIONAL ACTIVATOR RHAS"/>
    <property type="match status" value="1"/>
</dbReference>
<dbReference type="Proteomes" id="UP000199315">
    <property type="component" value="Unassembled WGS sequence"/>
</dbReference>
<dbReference type="EMBL" id="FMKA01000039">
    <property type="protein sequence ID" value="SCP99361.1"/>
    <property type="molecule type" value="Genomic_DNA"/>
</dbReference>
<evidence type="ECO:0000256" key="4">
    <source>
        <dbReference type="SAM" id="MobiDB-lite"/>
    </source>
</evidence>
<dbReference type="InterPro" id="IPR011051">
    <property type="entry name" value="RmlC_Cupin_sf"/>
</dbReference>
<dbReference type="SUPFAM" id="SSF51182">
    <property type="entry name" value="RmlC-like cupins"/>
    <property type="match status" value="1"/>
</dbReference>
<keyword evidence="3" id="KW-0804">Transcription</keyword>
<proteinExistence type="predicted"/>
<dbReference type="PANTHER" id="PTHR43280">
    <property type="entry name" value="ARAC-FAMILY TRANSCRIPTIONAL REGULATOR"/>
    <property type="match status" value="1"/>
</dbReference>
<dbReference type="Pfam" id="PF12833">
    <property type="entry name" value="HTH_18"/>
    <property type="match status" value="1"/>
</dbReference>
<dbReference type="InterPro" id="IPR014710">
    <property type="entry name" value="RmlC-like_jellyroll"/>
</dbReference>
<gene>
    <name evidence="6" type="ORF">SAMN05421730_10398</name>
</gene>
<dbReference type="AlphaFoldDB" id="A0A1D3TY73"/>
<dbReference type="InterPro" id="IPR009057">
    <property type="entry name" value="Homeodomain-like_sf"/>
</dbReference>
<evidence type="ECO:0000256" key="1">
    <source>
        <dbReference type="ARBA" id="ARBA00023015"/>
    </source>
</evidence>
<protein>
    <submittedName>
        <fullName evidence="6">AraC-type DNA-binding protein</fullName>
    </submittedName>
</protein>
<evidence type="ECO:0000313" key="7">
    <source>
        <dbReference type="Proteomes" id="UP000199315"/>
    </source>
</evidence>
<reference evidence="6 7" key="1">
    <citation type="submission" date="2016-09" db="EMBL/GenBank/DDBJ databases">
        <authorList>
            <person name="Capua I."/>
            <person name="De Benedictis P."/>
            <person name="Joannis T."/>
            <person name="Lombin L.H."/>
            <person name="Cattoli G."/>
        </authorList>
    </citation>
    <scope>NUCLEOTIDE SEQUENCE [LARGE SCALE GENOMIC DNA]</scope>
    <source>
        <strain evidence="6 7">GluBS11</strain>
    </source>
</reference>
<keyword evidence="2 6" id="KW-0238">DNA-binding</keyword>
<dbReference type="InterPro" id="IPR020449">
    <property type="entry name" value="Tscrpt_reg_AraC-type_HTH"/>
</dbReference>
<dbReference type="Gene3D" id="1.10.10.60">
    <property type="entry name" value="Homeodomain-like"/>
    <property type="match status" value="2"/>
</dbReference>
<dbReference type="PROSITE" id="PS00041">
    <property type="entry name" value="HTH_ARAC_FAMILY_1"/>
    <property type="match status" value="1"/>
</dbReference>
<evidence type="ECO:0000313" key="6">
    <source>
        <dbReference type="EMBL" id="SCP99361.1"/>
    </source>
</evidence>
<feature type="region of interest" description="Disordered" evidence="4">
    <location>
        <begin position="338"/>
        <end position="358"/>
    </location>
</feature>
<dbReference type="GO" id="GO:0003700">
    <property type="term" value="F:DNA-binding transcription factor activity"/>
    <property type="evidence" value="ECO:0007669"/>
    <property type="project" value="InterPro"/>
</dbReference>
<dbReference type="PRINTS" id="PR00032">
    <property type="entry name" value="HTHARAC"/>
</dbReference>
<evidence type="ECO:0000256" key="2">
    <source>
        <dbReference type="ARBA" id="ARBA00023125"/>
    </source>
</evidence>
<dbReference type="InterPro" id="IPR018060">
    <property type="entry name" value="HTH_AraC"/>
</dbReference>
<dbReference type="PROSITE" id="PS01124">
    <property type="entry name" value="HTH_ARAC_FAMILY_2"/>
    <property type="match status" value="1"/>
</dbReference>
<organism evidence="6 7">
    <name type="scientific">Anaerobium acetethylicum</name>
    <dbReference type="NCBI Taxonomy" id="1619234"/>
    <lineage>
        <taxon>Bacteria</taxon>
        <taxon>Bacillati</taxon>
        <taxon>Bacillota</taxon>
        <taxon>Clostridia</taxon>
        <taxon>Lachnospirales</taxon>
        <taxon>Lachnospiraceae</taxon>
        <taxon>Anaerobium</taxon>
    </lineage>
</organism>
<keyword evidence="1" id="KW-0805">Transcription regulation</keyword>
<accession>A0A1D3TY73</accession>
<evidence type="ECO:0000259" key="5">
    <source>
        <dbReference type="PROSITE" id="PS01124"/>
    </source>
</evidence>
<dbReference type="SMART" id="SM00342">
    <property type="entry name" value="HTH_ARAC"/>
    <property type="match status" value="1"/>
</dbReference>
<keyword evidence="7" id="KW-1185">Reference proteome</keyword>
<dbReference type="GO" id="GO:0043565">
    <property type="term" value="F:sequence-specific DNA binding"/>
    <property type="evidence" value="ECO:0007669"/>
    <property type="project" value="InterPro"/>
</dbReference>
<dbReference type="SUPFAM" id="SSF46689">
    <property type="entry name" value="Homeodomain-like"/>
    <property type="match status" value="1"/>
</dbReference>
<dbReference type="Gene3D" id="2.60.120.10">
    <property type="entry name" value="Jelly Rolls"/>
    <property type="match status" value="1"/>
</dbReference>
<dbReference type="STRING" id="1619234.SAMN05421730_10398"/>
<name>A0A1D3TY73_9FIRM</name>
<dbReference type="InterPro" id="IPR018062">
    <property type="entry name" value="HTH_AraC-typ_CS"/>
</dbReference>
<sequence>MNRKMILNYLNEYNEHEQFYMNYHEAAKSPDTLKAFLDSVDKDYVLSQHILVFDLFPDQVPEEWSDDLFFDKNDSKSILVRKHYRYTPAFNHLNVFFEMKYVLRGTCSMTIGNDSITLSKGDLCMLSPATMHSVSVFDDSMVINILIRHSTLEDILFNVLRDQSIISAFFLDNIYAKKHLEYMIFHTNDDCDIRNLVLDMYVEEIRKDFYSSSILNSMLIILFAQLTRNHRKTVDFSPTVKKLPLGNTNLLSYIQNHYQGVTLSDVAREFSYDTAYCSRLIKSITGQSFSNLLRDIRLKRAEIMLQSTNMPISQISRTIGYENPEAFIRAFRKRTDMTPSQYRNKGNVEHQEPAPAEY</sequence>
<evidence type="ECO:0000256" key="3">
    <source>
        <dbReference type="ARBA" id="ARBA00023163"/>
    </source>
</evidence>
<feature type="domain" description="HTH araC/xylS-type" evidence="5">
    <location>
        <begin position="248"/>
        <end position="345"/>
    </location>
</feature>